<protein>
    <recommendedName>
        <fullName evidence="1">Piwi domain-containing protein</fullName>
    </recommendedName>
</protein>
<gene>
    <name evidence="2" type="ORF">QVD17_29799</name>
</gene>
<proteinExistence type="predicted"/>
<dbReference type="SUPFAM" id="SSF53098">
    <property type="entry name" value="Ribonuclease H-like"/>
    <property type="match status" value="1"/>
</dbReference>
<evidence type="ECO:0000313" key="3">
    <source>
        <dbReference type="Proteomes" id="UP001229421"/>
    </source>
</evidence>
<dbReference type="AlphaFoldDB" id="A0AAD8NMQ3"/>
<evidence type="ECO:0000313" key="2">
    <source>
        <dbReference type="EMBL" id="KAK1414061.1"/>
    </source>
</evidence>
<dbReference type="PROSITE" id="PS50822">
    <property type="entry name" value="PIWI"/>
    <property type="match status" value="1"/>
</dbReference>
<dbReference type="PANTHER" id="PTHR22891">
    <property type="entry name" value="EUKARYOTIC TRANSLATION INITIATION FACTOR 2C"/>
    <property type="match status" value="1"/>
</dbReference>
<organism evidence="2 3">
    <name type="scientific">Tagetes erecta</name>
    <name type="common">African marigold</name>
    <dbReference type="NCBI Taxonomy" id="13708"/>
    <lineage>
        <taxon>Eukaryota</taxon>
        <taxon>Viridiplantae</taxon>
        <taxon>Streptophyta</taxon>
        <taxon>Embryophyta</taxon>
        <taxon>Tracheophyta</taxon>
        <taxon>Spermatophyta</taxon>
        <taxon>Magnoliopsida</taxon>
        <taxon>eudicotyledons</taxon>
        <taxon>Gunneridae</taxon>
        <taxon>Pentapetalae</taxon>
        <taxon>asterids</taxon>
        <taxon>campanulids</taxon>
        <taxon>Asterales</taxon>
        <taxon>Asteraceae</taxon>
        <taxon>Asteroideae</taxon>
        <taxon>Heliantheae alliance</taxon>
        <taxon>Tageteae</taxon>
        <taxon>Tagetes</taxon>
    </lineage>
</organism>
<keyword evidence="3" id="KW-1185">Reference proteome</keyword>
<dbReference type="InterPro" id="IPR012337">
    <property type="entry name" value="RNaseH-like_sf"/>
</dbReference>
<dbReference type="GO" id="GO:0003676">
    <property type="term" value="F:nucleic acid binding"/>
    <property type="evidence" value="ECO:0007669"/>
    <property type="project" value="InterPro"/>
</dbReference>
<dbReference type="SMART" id="SM00950">
    <property type="entry name" value="Piwi"/>
    <property type="match status" value="1"/>
</dbReference>
<reference evidence="2" key="1">
    <citation type="journal article" date="2023" name="bioRxiv">
        <title>Improved chromosome-level genome assembly for marigold (Tagetes erecta).</title>
        <authorList>
            <person name="Jiang F."/>
            <person name="Yuan L."/>
            <person name="Wang S."/>
            <person name="Wang H."/>
            <person name="Xu D."/>
            <person name="Wang A."/>
            <person name="Fan W."/>
        </authorList>
    </citation>
    <scope>NUCLEOTIDE SEQUENCE</scope>
    <source>
        <strain evidence="2">WSJ</strain>
        <tissue evidence="2">Leaf</tissue>
    </source>
</reference>
<dbReference type="EMBL" id="JAUHHV010000008">
    <property type="protein sequence ID" value="KAK1414061.1"/>
    <property type="molecule type" value="Genomic_DNA"/>
</dbReference>
<dbReference type="Pfam" id="PF02171">
    <property type="entry name" value="Piwi"/>
    <property type="match status" value="1"/>
</dbReference>
<name>A0AAD8NMQ3_TARER</name>
<evidence type="ECO:0000259" key="1">
    <source>
        <dbReference type="PROSITE" id="PS50822"/>
    </source>
</evidence>
<dbReference type="InterPro" id="IPR003165">
    <property type="entry name" value="Piwi"/>
</dbReference>
<dbReference type="InterPro" id="IPR036397">
    <property type="entry name" value="RNaseH_sf"/>
</dbReference>
<dbReference type="Proteomes" id="UP001229421">
    <property type="component" value="Unassembled WGS sequence"/>
</dbReference>
<dbReference type="Gene3D" id="3.30.420.10">
    <property type="entry name" value="Ribonuclease H-like superfamily/Ribonuclease H"/>
    <property type="match status" value="1"/>
</dbReference>
<feature type="domain" description="Piwi" evidence="1">
    <location>
        <begin position="46"/>
        <end position="197"/>
    </location>
</feature>
<sequence length="272" mass="30580">MTESTNRTIVFGARVEHPQGEDSTSSTAAVHCSLLKSYSALNGNVEPERIIFYKYENSLILQSLACSSIREGYQPLLTFVVVQKNHRLHSCFFPETHDGQRTNTSTGNILPGTVVDTKICHPTEFDFYICSHNGKEGTSCPAHYHVLHDEKKFTADGLQKLTYGLCYTYARRKESVSMVPAIYYARLAACRARVYMEEGDGRQGYRGNREIVENWVRLFSTPYFAVSVGVSTAKEKVAGASGDLRKALTICRLRSITRLSRSLLMKKKREKG</sequence>
<accession>A0AAD8NMQ3</accession>
<comment type="caution">
    <text evidence="2">The sequence shown here is derived from an EMBL/GenBank/DDBJ whole genome shotgun (WGS) entry which is preliminary data.</text>
</comment>